<dbReference type="SUPFAM" id="SSF48452">
    <property type="entry name" value="TPR-like"/>
    <property type="match status" value="1"/>
</dbReference>
<evidence type="ECO:0000256" key="1">
    <source>
        <dbReference type="SAM" id="MobiDB-lite"/>
    </source>
</evidence>
<dbReference type="Proteomes" id="UP000663828">
    <property type="component" value="Unassembled WGS sequence"/>
</dbReference>
<dbReference type="Gene3D" id="1.25.40.10">
    <property type="entry name" value="Tetratricopeptide repeat domain"/>
    <property type="match status" value="1"/>
</dbReference>
<feature type="region of interest" description="Disordered" evidence="1">
    <location>
        <begin position="1"/>
        <end position="20"/>
    </location>
</feature>
<comment type="caution">
    <text evidence="2">The sequence shown here is derived from an EMBL/GenBank/DDBJ whole genome shotgun (WGS) entry which is preliminary data.</text>
</comment>
<proteinExistence type="predicted"/>
<name>A0A814KGF7_ADIRI</name>
<dbReference type="InterPro" id="IPR011990">
    <property type="entry name" value="TPR-like_helical_dom_sf"/>
</dbReference>
<evidence type="ECO:0000313" key="2">
    <source>
        <dbReference type="EMBL" id="CAF1051525.1"/>
    </source>
</evidence>
<dbReference type="EMBL" id="CAJNOR010000989">
    <property type="protein sequence ID" value="CAF1051525.1"/>
    <property type="molecule type" value="Genomic_DNA"/>
</dbReference>
<organism evidence="2 3">
    <name type="scientific">Adineta ricciae</name>
    <name type="common">Rotifer</name>
    <dbReference type="NCBI Taxonomy" id="249248"/>
    <lineage>
        <taxon>Eukaryota</taxon>
        <taxon>Metazoa</taxon>
        <taxon>Spiralia</taxon>
        <taxon>Gnathifera</taxon>
        <taxon>Rotifera</taxon>
        <taxon>Eurotatoria</taxon>
        <taxon>Bdelloidea</taxon>
        <taxon>Adinetida</taxon>
        <taxon>Adinetidae</taxon>
        <taxon>Adineta</taxon>
    </lineage>
</organism>
<reference evidence="2" key="1">
    <citation type="submission" date="2021-02" db="EMBL/GenBank/DDBJ databases">
        <authorList>
            <person name="Nowell W R."/>
        </authorList>
    </citation>
    <scope>NUCLEOTIDE SEQUENCE</scope>
</reference>
<keyword evidence="3" id="KW-1185">Reference proteome</keyword>
<evidence type="ECO:0008006" key="4">
    <source>
        <dbReference type="Google" id="ProtNLM"/>
    </source>
</evidence>
<dbReference type="InterPro" id="IPR019734">
    <property type="entry name" value="TPR_rpt"/>
</dbReference>
<dbReference type="SMART" id="SM00028">
    <property type="entry name" value="TPR"/>
    <property type="match status" value="4"/>
</dbReference>
<evidence type="ECO:0000313" key="3">
    <source>
        <dbReference type="Proteomes" id="UP000663828"/>
    </source>
</evidence>
<sequence>MFENESSQIRTSGFGISPPPIRQQLPSIELPLTQYTNKEANKLLIEVAKDRKLLIDLYTDKQASSGFTGLDKAKMEAYHAISIVESQLKYLDKAECLRPNDKISQDNPLCTSGMDRTALIYIAEQELIYLQKLPSKQKSMEILYRSMKIINCLQASDNKNTSLDLRIPLMLAEAFRLVGQSYNEINLFDQSLENYKQAYEILLPLRDQSCLYRATYDIARSLMLAHKYSEAMEKFVEMLNKSTSDNERAFVCQYLSFCALNLSDYDDAKKHAYEALDYATASHEELLRIEANILLGKIYLQLKDFPRAKEYLVYAQSVKDQLGDLNQMKYLDELLSVIENHKKNIFLNQTSPFVQLNDSLEERSEKNLYSYRILTPYHRLFYMCMKQKKKTQKHMENFKPILPAPRASVPLLSTANNIT</sequence>
<protein>
    <recommendedName>
        <fullName evidence="4">Tetratricopeptide repeat protein</fullName>
    </recommendedName>
</protein>
<feature type="compositionally biased region" description="Polar residues" evidence="1">
    <location>
        <begin position="1"/>
        <end position="11"/>
    </location>
</feature>
<gene>
    <name evidence="2" type="ORF">XAT740_LOCUS15798</name>
</gene>
<dbReference type="AlphaFoldDB" id="A0A814KGF7"/>
<accession>A0A814KGF7</accession>